<dbReference type="KEGG" id="dpi:BN4_11246"/>
<dbReference type="eggNOG" id="COG0037">
    <property type="taxonomic scope" value="Bacteria"/>
</dbReference>
<protein>
    <recommendedName>
        <fullName evidence="4">PP-loop domain protein</fullName>
    </recommendedName>
</protein>
<dbReference type="Gene3D" id="3.40.50.620">
    <property type="entry name" value="HUPs"/>
    <property type="match status" value="1"/>
</dbReference>
<sequence length="398" mass="46402">MFRYTHKTCSRCHLQQDSYHKVMLNEDGVCSFCTQNLVAPKRNWEQLKNIFEEKIQQAKGKGEYDGLIMLSGGKDSAYMAHMLTRKYNMKLLGFIIDINFEYPETFENAATIAEKLDMPSVIFRQDPELMRQYYAFLFCNKTIHQEDCGQVCTFCGRFLIQTATDFARRMEIPLVFSGHNPDQIFLMGESIEDDPARLLTMEFNMEVVAEETERARKAWHQKEKTPQDRLFPSKIHAQGVELVFPFQHFRYQPEAMIETVKKELDWVPIKRFSKTYIASGCSLVKLWAYLAYSNNTNSYVDFEFSNQVREGVLSSDKVAQFYEQSDKGYEELDEIVMKLGIRNEIMQMLLERKGEKDGLYQYLTQTAHATQASPPEVQTHTQSTLTNRPPHKSDFFNP</sequence>
<reference evidence="3" key="2">
    <citation type="journal article" date="2013" name="Stand. Genomic Sci.">
        <title>Complete genome sequence of Desulfocapsa sulfexigens, a marine deltaproteobacterium specialized in disproportionating inorganic sulfur compounds.</title>
        <authorList>
            <person name="Finster K.W."/>
            <person name="Kjeldsen K.U."/>
            <person name="Kube M."/>
            <person name="Reinhardt R."/>
            <person name="Mussmann M."/>
            <person name="Amann R."/>
            <person name="Schreiber L."/>
        </authorList>
    </citation>
    <scope>NUCLEOTIDE SEQUENCE [LARGE SCALE GENOMIC DNA]</scope>
    <source>
        <strain evidence="3">DSM 10523 / SB164P1</strain>
    </source>
</reference>
<dbReference type="EMBL" id="FO203427">
    <property type="protein sequence ID" value="CCH48483.1"/>
    <property type="molecule type" value="Genomic_DNA"/>
</dbReference>
<dbReference type="PATRIC" id="fig|879567.3.peg.1291"/>
<dbReference type="SUPFAM" id="SSF52402">
    <property type="entry name" value="Adenine nucleotide alpha hydrolases-like"/>
    <property type="match status" value="1"/>
</dbReference>
<gene>
    <name evidence="2" type="ordered locus">BN4_11246</name>
</gene>
<dbReference type="RefSeq" id="WP_015414531.1">
    <property type="nucleotide sequence ID" value="NC_020409.1"/>
</dbReference>
<dbReference type="PANTHER" id="PTHR43169">
    <property type="entry name" value="EXSB FAMILY PROTEIN"/>
    <property type="match status" value="1"/>
</dbReference>
<proteinExistence type="predicted"/>
<dbReference type="InterPro" id="IPR052188">
    <property type="entry name" value="Ni-pincer_cofactor_biosynth"/>
</dbReference>
<evidence type="ECO:0000313" key="2">
    <source>
        <dbReference type="EMBL" id="CCH48483.1"/>
    </source>
</evidence>
<keyword evidence="3" id="KW-1185">Reference proteome</keyword>
<evidence type="ECO:0008006" key="4">
    <source>
        <dbReference type="Google" id="ProtNLM"/>
    </source>
</evidence>
<dbReference type="Proteomes" id="UP000011724">
    <property type="component" value="Chromosome"/>
</dbReference>
<feature type="compositionally biased region" description="Polar residues" evidence="1">
    <location>
        <begin position="370"/>
        <end position="387"/>
    </location>
</feature>
<accession>M1WVI4</accession>
<name>M1WVI4_PSEP2</name>
<feature type="region of interest" description="Disordered" evidence="1">
    <location>
        <begin position="370"/>
        <end position="398"/>
    </location>
</feature>
<dbReference type="HOGENOM" id="CLU_056004_0_0_7"/>
<dbReference type="STRING" id="1322246.BN4_11246"/>
<dbReference type="AlphaFoldDB" id="M1WVI4"/>
<evidence type="ECO:0000313" key="3">
    <source>
        <dbReference type="Proteomes" id="UP000011724"/>
    </source>
</evidence>
<evidence type="ECO:0000256" key="1">
    <source>
        <dbReference type="SAM" id="MobiDB-lite"/>
    </source>
</evidence>
<dbReference type="PANTHER" id="PTHR43169:SF4">
    <property type="entry name" value="ATPASE, PP-LOOP SUPERFAMILY-RELATED"/>
    <property type="match status" value="1"/>
</dbReference>
<organism evidence="2 3">
    <name type="scientific">Pseudodesulfovibrio piezophilus (strain DSM 21447 / JCM 15486 / C1TLV30)</name>
    <name type="common">Desulfovibrio piezophilus</name>
    <dbReference type="NCBI Taxonomy" id="1322246"/>
    <lineage>
        <taxon>Bacteria</taxon>
        <taxon>Pseudomonadati</taxon>
        <taxon>Thermodesulfobacteriota</taxon>
        <taxon>Desulfovibrionia</taxon>
        <taxon>Desulfovibrionales</taxon>
        <taxon>Desulfovibrionaceae</taxon>
    </lineage>
</organism>
<dbReference type="InterPro" id="IPR014729">
    <property type="entry name" value="Rossmann-like_a/b/a_fold"/>
</dbReference>
<reference evidence="2 3" key="1">
    <citation type="journal article" date="2013" name="PLoS ONE">
        <title>The first genomic and proteomic characterization of a deep-sea sulfate reducer: insights into the piezophilic lifestyle of Desulfovibrio piezophilus.</title>
        <authorList>
            <person name="Pradel N."/>
            <person name="Ji B."/>
            <person name="Gimenez G."/>
            <person name="Talla E."/>
            <person name="Lenoble P."/>
            <person name="Garel M."/>
            <person name="Tamburini C."/>
            <person name="Fourquet P."/>
            <person name="Lebrun R."/>
            <person name="Bertin P."/>
            <person name="Denis Y."/>
            <person name="Pophillat M."/>
            <person name="Barbe V."/>
            <person name="Ollivier B."/>
            <person name="Dolla A."/>
        </authorList>
    </citation>
    <scope>NUCLEOTIDE SEQUENCE [LARGE SCALE GENOMIC DNA]</scope>
    <source>
        <strain evidence="3">DSM 10523 / SB164P1</strain>
    </source>
</reference>